<feature type="transmembrane region" description="Helical" evidence="2">
    <location>
        <begin position="411"/>
        <end position="431"/>
    </location>
</feature>
<evidence type="ECO:0000313" key="3">
    <source>
        <dbReference type="EMBL" id="CAB9496957.1"/>
    </source>
</evidence>
<dbReference type="CDD" id="cd09631">
    <property type="entry name" value="DOMON_DOH"/>
    <property type="match status" value="1"/>
</dbReference>
<dbReference type="EMBL" id="CAICTM010000012">
    <property type="protein sequence ID" value="CAB9496957.1"/>
    <property type="molecule type" value="Genomic_DNA"/>
</dbReference>
<keyword evidence="2" id="KW-0472">Membrane</keyword>
<reference evidence="3" key="1">
    <citation type="submission" date="2020-06" db="EMBL/GenBank/DDBJ databases">
        <authorList>
            <consortium name="Plant Systems Biology data submission"/>
        </authorList>
    </citation>
    <scope>NUCLEOTIDE SEQUENCE</scope>
    <source>
        <strain evidence="3">D6</strain>
    </source>
</reference>
<feature type="region of interest" description="Disordered" evidence="1">
    <location>
        <begin position="60"/>
        <end position="87"/>
    </location>
</feature>
<keyword evidence="2" id="KW-1133">Transmembrane helix</keyword>
<feature type="transmembrane region" description="Helical" evidence="2">
    <location>
        <begin position="458"/>
        <end position="475"/>
    </location>
</feature>
<dbReference type="InterPro" id="IPR045266">
    <property type="entry name" value="DOH_DOMON"/>
</dbReference>
<feature type="transmembrane region" description="Helical" evidence="2">
    <location>
        <begin position="368"/>
        <end position="390"/>
    </location>
</feature>
<comment type="caution">
    <text evidence="3">The sequence shown here is derived from an EMBL/GenBank/DDBJ whole genome shotgun (WGS) entry which is preliminary data.</text>
</comment>
<evidence type="ECO:0000256" key="1">
    <source>
        <dbReference type="SAM" id="MobiDB-lite"/>
    </source>
</evidence>
<evidence type="ECO:0000256" key="2">
    <source>
        <dbReference type="SAM" id="Phobius"/>
    </source>
</evidence>
<dbReference type="PANTHER" id="PTHR23130:SF171">
    <property type="entry name" value="OS01G0895300 PROTEIN"/>
    <property type="match status" value="1"/>
</dbReference>
<feature type="compositionally biased region" description="Basic residues" evidence="1">
    <location>
        <begin position="66"/>
        <end position="80"/>
    </location>
</feature>
<keyword evidence="2" id="KW-0812">Transmembrane</keyword>
<dbReference type="Gene3D" id="1.20.120.1770">
    <property type="match status" value="1"/>
</dbReference>
<gene>
    <name evidence="3" type="ORF">SEMRO_12_G009170.1</name>
</gene>
<evidence type="ECO:0000313" key="4">
    <source>
        <dbReference type="Proteomes" id="UP001153069"/>
    </source>
</evidence>
<name>A0A9N8D5U3_9STRA</name>
<dbReference type="AlphaFoldDB" id="A0A9N8D5U3"/>
<feature type="transmembrane region" description="Helical" evidence="2">
    <location>
        <begin position="531"/>
        <end position="552"/>
    </location>
</feature>
<dbReference type="OrthoDB" id="10003276at2759"/>
<feature type="transmembrane region" description="Helical" evidence="2">
    <location>
        <begin position="564"/>
        <end position="586"/>
    </location>
</feature>
<keyword evidence="4" id="KW-1185">Reference proteome</keyword>
<organism evidence="3 4">
    <name type="scientific">Seminavis robusta</name>
    <dbReference type="NCBI Taxonomy" id="568900"/>
    <lineage>
        <taxon>Eukaryota</taxon>
        <taxon>Sar</taxon>
        <taxon>Stramenopiles</taxon>
        <taxon>Ochrophyta</taxon>
        <taxon>Bacillariophyta</taxon>
        <taxon>Bacillariophyceae</taxon>
        <taxon>Bacillariophycidae</taxon>
        <taxon>Naviculales</taxon>
        <taxon>Naviculaceae</taxon>
        <taxon>Seminavis</taxon>
    </lineage>
</organism>
<sequence>MTEPSVDASIVNAVEGSGSEATRQPTGRSSCTKVVVTLLVVMGFLGSVMKSTNKTAALSNLGDSRRRLHHAERIKKRQRRSLHDKEHPQLLRHNNKHHRDLKLLQRDFVDCSKYQYSLSITDKLHIKYVVNVDDMAPGGGSLSVEMVYQGQSWLGFAHSERASMLGSIGVIGIPDPESEQHKVQKYSLGGKDPGGVWPLVPFKQTLINATLEQTDDFTTMRFTKLLMEPGELTLQPKLSNTFLFAHGLSNELGYHEARGVAVLDLQPCIPSVLPENDEGNPASGKRRYDTGGYVITIGDGSGGGGGTDGLMSELAEEGLIDQSFAAPSSEEYQQSQFAVNHDDNHSNETVVHSVSEPTTSRLTSASKIWWTLHGVFATLTCGILLPIVLGSSLLQGCCGGKPSSNNRLYRWANVLVVVMVTATFVTAVIGAQQESANNTTTVDHQRLLKQSANNSKTLHSPVGLTLFIVLTFYSLTGSLRSCLPWNVGSQFRGSDDDRKSGPSDFNSDDMKSSLDLISIATFRVSWDRSHCIVGIILLGLSIWQCLTGMELFQSSFHESWFTNAIFWGLSGTTMGIVCFLCFLQLVSTVATSGVLSDAPRSDSNGVNLILEFANDAPVALFPLSAI</sequence>
<accession>A0A9N8D5U3</accession>
<protein>
    <submittedName>
        <fullName evidence="3">Eukaryotic cytochrome b561</fullName>
    </submittedName>
</protein>
<dbReference type="Proteomes" id="UP001153069">
    <property type="component" value="Unassembled WGS sequence"/>
</dbReference>
<dbReference type="PANTHER" id="PTHR23130">
    <property type="entry name" value="CYTOCHROME B561 AND DOMON DOMAIN-CONTAINING PROTEIN"/>
    <property type="match status" value="1"/>
</dbReference>
<proteinExistence type="predicted"/>